<dbReference type="Proteomes" id="UP001218488">
    <property type="component" value="Chromosome"/>
</dbReference>
<sequence>MNQDTFAEWLRTYANIKPYSIGRYSKAIGTISSELEDYGLQSINLFNLTDAAFIDEILSNSEFKKKNEKGHRMYSVALNHLKKYIEYYYDSELQAELFKEEQEFEKYLIGNPADVSRAEIEDKPKDKPKHRLVQNKKVWSRNPKYAVGAVADADYLCEFDNQHKHFISKFNGENYVEAHHLIPMQYQDQFDNSLDIHANIVSLCLVCHKKIHYGRFEDKKEILDKLFHSRRERLLKGGIDIEISQLYTYYQD</sequence>
<accession>A0AC61YXS6</accession>
<name>A0AC61YXS6_BACIA</name>
<proteinExistence type="predicted"/>
<protein>
    <submittedName>
        <fullName evidence="1">HNH endonuclease</fullName>
        <ecNumber evidence="1">3.1.21.-</ecNumber>
    </submittedName>
</protein>
<evidence type="ECO:0000313" key="1">
    <source>
        <dbReference type="EMBL" id="WGD97703.2"/>
    </source>
</evidence>
<reference evidence="1" key="1">
    <citation type="submission" date="2025-02" db="EMBL/GenBank/DDBJ databases">
        <title>Complete genome sequences of 52 Bacillus and Priestia strains isolated from West-African fermentations and 26 reference strains from the DSMZ collection.</title>
        <authorList>
            <person name="Wiedenbein E.S."/>
            <person name="Canoy T.S."/>
            <person name="Hui Y."/>
            <person name="Parkouda C."/>
            <person name="Dawende C."/>
            <person name="Ametefe E."/>
            <person name="Jespersen L."/>
            <person name="Nielsen D.S."/>
        </authorList>
    </citation>
    <scope>NUCLEOTIDE SEQUENCE</scope>
    <source>
        <strain evidence="1">PRO33</strain>
    </source>
</reference>
<dbReference type="EC" id="3.1.21.-" evidence="1"/>
<keyword evidence="1" id="KW-0540">Nuclease</keyword>
<dbReference type="EMBL" id="CP121752">
    <property type="protein sequence ID" value="WGD97703.2"/>
    <property type="molecule type" value="Genomic_DNA"/>
</dbReference>
<keyword evidence="1" id="KW-0378">Hydrolase</keyword>
<keyword evidence="1" id="KW-0255">Endonuclease</keyword>
<gene>
    <name evidence="1" type="ORF">P5627_19785</name>
</gene>
<organism evidence="1 2">
    <name type="scientific">Bacillus safensis</name>
    <dbReference type="NCBI Taxonomy" id="561879"/>
    <lineage>
        <taxon>Bacteria</taxon>
        <taxon>Bacillati</taxon>
        <taxon>Bacillota</taxon>
        <taxon>Bacilli</taxon>
        <taxon>Bacillales</taxon>
        <taxon>Bacillaceae</taxon>
        <taxon>Bacillus</taxon>
    </lineage>
</organism>
<evidence type="ECO:0000313" key="2">
    <source>
        <dbReference type="Proteomes" id="UP001218488"/>
    </source>
</evidence>